<dbReference type="Proteomes" id="UP000501107">
    <property type="component" value="Plasmid unnamed3"/>
</dbReference>
<reference evidence="1 4" key="1">
    <citation type="journal article" date="2015" name="Genome Announc.">
        <title>Complete genome sequences for 35 biothreat assay-relevant bacillus species.</title>
        <authorList>
            <person name="Johnson S.L."/>
            <person name="Daligault H.E."/>
            <person name="Davenport K.W."/>
            <person name="Jaissle J."/>
            <person name="Frey K.G."/>
            <person name="Ladner J.T."/>
            <person name="Broomall S.M."/>
            <person name="Bishop-Lilly K.A."/>
            <person name="Bruce D.C."/>
            <person name="Gibbons H.S."/>
            <person name="Coyne S.R."/>
            <person name="Lo C.C."/>
            <person name="Meincke L."/>
            <person name="Munk A.C."/>
            <person name="Koroleva G.I."/>
            <person name="Rosenzweig C.N."/>
            <person name="Palacios G.F."/>
            <person name="Redden C.L."/>
            <person name="Minogue T.D."/>
            <person name="Chain P.S."/>
        </authorList>
    </citation>
    <scope>NUCLEOTIDE SEQUENCE [LARGE SCALE GENOMIC DNA]</scope>
    <source>
        <strain evidence="1 4">HD1011</strain>
        <plasmid evidence="1 4">2</plasmid>
    </source>
</reference>
<sequence length="190" mass="22320">MVQYKKGYKTLLNEEEGRGLFTVHIEATDEVYLRRIVLMKYDNADIVSFKETQLIDGGSIKVQDMVEGEEYLLLAETESFLDTVSFEKDKGKLFVKRTGQFASEQQEKSMGSYVYEIEEVLENLRRFYRKLVANKDNEPMDDYDTRKALELFEEEIEECNINSLTLERLEGLDWIIRKECLDVMTVEYEG</sequence>
<dbReference type="Proteomes" id="UP001181533">
    <property type="component" value="Unassembled WGS sequence"/>
</dbReference>
<protein>
    <submittedName>
        <fullName evidence="3">Uncharacterized protein</fullName>
    </submittedName>
</protein>
<dbReference type="Proteomes" id="UP000031876">
    <property type="component" value="Plasmid 2"/>
</dbReference>
<geneLocation type="plasmid" evidence="3 5">
    <name>unnamed3</name>
</geneLocation>
<reference evidence="3 5" key="3">
    <citation type="submission" date="2020-05" db="EMBL/GenBank/DDBJ databases">
        <title>FDA dAtabase for Regulatory Grade micrObial Sequences (FDA-ARGOS): Supporting development and validation of Infectious Disease Dx tests.</title>
        <authorList>
            <person name="Nelson B."/>
            <person name="Plummer A."/>
            <person name="Tallon L."/>
            <person name="Sadzewicz L."/>
            <person name="Zhao X."/>
            <person name="Vavikolanu K."/>
            <person name="Mehta A."/>
            <person name="Aluvathingal J."/>
            <person name="Nadendla S."/>
            <person name="Myers T."/>
            <person name="Yan Y."/>
            <person name="Sichtig H."/>
        </authorList>
    </citation>
    <scope>NUCLEOTIDE SEQUENCE [LARGE SCALE GENOMIC DNA]</scope>
    <source>
        <strain evidence="3 5">FDAARGOS_795</strain>
        <plasmid evidence="3 5">unnamed3</plasmid>
    </source>
</reference>
<evidence type="ECO:0000313" key="5">
    <source>
        <dbReference type="Proteomes" id="UP000501107"/>
    </source>
</evidence>
<evidence type="ECO:0000313" key="1">
    <source>
        <dbReference type="EMBL" id="AJG73852.1"/>
    </source>
</evidence>
<keyword evidence="3" id="KW-0614">Plasmid</keyword>
<dbReference type="AlphaFoldDB" id="A0A0B5NKA3"/>
<evidence type="ECO:0000313" key="3">
    <source>
        <dbReference type="EMBL" id="QKH22671.1"/>
    </source>
</evidence>
<proteinExistence type="predicted"/>
<reference evidence="2" key="2">
    <citation type="submission" date="2019-07" db="EMBL/GenBank/DDBJ databases">
        <title>Phylogenomic Reclassification of ATCC Bacillus Strains and Various Taxa within the Genus Bacillus.</title>
        <authorList>
            <person name="Riojas M.A."/>
            <person name="Frank A.M."/>
            <person name="Fenn S.L."/>
            <person name="King S.P."/>
            <person name="Brower S.M."/>
            <person name="Hazbon M.H."/>
        </authorList>
    </citation>
    <scope>NUCLEOTIDE SEQUENCE</scope>
    <source>
        <strain evidence="2">ATCC 35646</strain>
    </source>
</reference>
<accession>A0A0B5NKA3</accession>
<organism evidence="3 5">
    <name type="scientific">Bacillus thuringiensis</name>
    <dbReference type="NCBI Taxonomy" id="1428"/>
    <lineage>
        <taxon>Bacteria</taxon>
        <taxon>Bacillati</taxon>
        <taxon>Bacillota</taxon>
        <taxon>Bacilli</taxon>
        <taxon>Bacillales</taxon>
        <taxon>Bacillaceae</taxon>
        <taxon>Bacillus</taxon>
        <taxon>Bacillus cereus group</taxon>
    </lineage>
</organism>
<name>A0A0B5NKA3_BACTU</name>
<evidence type="ECO:0000313" key="2">
    <source>
        <dbReference type="EMBL" id="MDR4174795.1"/>
    </source>
</evidence>
<geneLocation type="plasmid" evidence="1 4">
    <name>2</name>
</geneLocation>
<evidence type="ECO:0000313" key="4">
    <source>
        <dbReference type="Proteomes" id="UP000031876"/>
    </source>
</evidence>
<dbReference type="EMBL" id="VKQN01000001">
    <property type="protein sequence ID" value="MDR4174795.1"/>
    <property type="molecule type" value="Genomic_DNA"/>
</dbReference>
<dbReference type="KEGG" id="btw:BF38_5895"/>
<dbReference type="EMBL" id="CP009334">
    <property type="protein sequence ID" value="AJG73852.1"/>
    <property type="molecule type" value="Genomic_DNA"/>
</dbReference>
<gene>
    <name evidence="1" type="ORF">BF38_5895</name>
    <name evidence="2" type="ORF">FO599_01435</name>
    <name evidence="3" type="ORF">FOC89_01405</name>
</gene>
<dbReference type="RefSeq" id="WP_000250994.1">
    <property type="nucleotide sequence ID" value="NZ_CP009334.1"/>
</dbReference>
<dbReference type="EMBL" id="CP053979">
    <property type="protein sequence ID" value="QKH22671.1"/>
    <property type="molecule type" value="Genomic_DNA"/>
</dbReference>